<protein>
    <submittedName>
        <fullName evidence="2">Uncharacterized protein</fullName>
    </submittedName>
</protein>
<dbReference type="Proteomes" id="UP000273828">
    <property type="component" value="Unassembled WGS sequence"/>
</dbReference>
<dbReference type="AlphaFoldDB" id="A0A3N6LS90"/>
<accession>A0A3N6LS90</accession>
<proteinExistence type="predicted"/>
<gene>
    <name evidence="2" type="ORF">EA462_05285</name>
</gene>
<organism evidence="2 3">
    <name type="scientific">Natrarchaeobius halalkaliphilus</name>
    <dbReference type="NCBI Taxonomy" id="1679091"/>
    <lineage>
        <taxon>Archaea</taxon>
        <taxon>Methanobacteriati</taxon>
        <taxon>Methanobacteriota</taxon>
        <taxon>Stenosarchaea group</taxon>
        <taxon>Halobacteria</taxon>
        <taxon>Halobacteriales</taxon>
        <taxon>Natrialbaceae</taxon>
        <taxon>Natrarchaeobius</taxon>
    </lineage>
</organism>
<evidence type="ECO:0000256" key="1">
    <source>
        <dbReference type="SAM" id="Phobius"/>
    </source>
</evidence>
<name>A0A3N6LS90_9EURY</name>
<feature type="transmembrane region" description="Helical" evidence="1">
    <location>
        <begin position="24"/>
        <end position="49"/>
    </location>
</feature>
<reference evidence="2 3" key="1">
    <citation type="submission" date="2018-10" db="EMBL/GenBank/DDBJ databases">
        <title>Natrarchaeobius chitinivorans gen. nov., sp. nov., and Natrarchaeobius haloalkaliphilus sp. nov., alkaliphilic, chitin-utilizing haloarchaea from hypersaline alkaline lakes.</title>
        <authorList>
            <person name="Sorokin D.Y."/>
            <person name="Elcheninov A.G."/>
            <person name="Kostrikina N.A."/>
            <person name="Bale N.J."/>
            <person name="Sinninghe Damste J.S."/>
            <person name="Khijniak T.V."/>
            <person name="Kublanov I.V."/>
            <person name="Toshchakov S.V."/>
        </authorList>
    </citation>
    <scope>NUCLEOTIDE SEQUENCE [LARGE SCALE GENOMIC DNA]</scope>
    <source>
        <strain evidence="2 3">AArcht-Sl</strain>
    </source>
</reference>
<evidence type="ECO:0000313" key="2">
    <source>
        <dbReference type="EMBL" id="RQG91387.1"/>
    </source>
</evidence>
<keyword evidence="1" id="KW-0472">Membrane</keyword>
<evidence type="ECO:0000313" key="3">
    <source>
        <dbReference type="Proteomes" id="UP000273828"/>
    </source>
</evidence>
<dbReference type="EMBL" id="REFY01000002">
    <property type="protein sequence ID" value="RQG91387.1"/>
    <property type="molecule type" value="Genomic_DNA"/>
</dbReference>
<keyword evidence="1" id="KW-1133">Transmembrane helix</keyword>
<keyword evidence="1" id="KW-0812">Transmembrane</keyword>
<comment type="caution">
    <text evidence="2">The sequence shown here is derived from an EMBL/GenBank/DDBJ whole genome shotgun (WGS) entry which is preliminary data.</text>
</comment>
<sequence>MVAGTERFDMSADGSLMADEDEEFIRRVLSIMAVWLIVTVIAGVALVLLRDPFAGLFAFAGAGL</sequence>
<keyword evidence="3" id="KW-1185">Reference proteome</keyword>